<dbReference type="KEGG" id="amv:ACMV_31480"/>
<dbReference type="HOGENOM" id="CLU_2476325_0_0_5"/>
<keyword evidence="2" id="KW-1185">Reference proteome</keyword>
<evidence type="ECO:0000313" key="1">
    <source>
        <dbReference type="EMBL" id="BAJ82495.1"/>
    </source>
</evidence>
<dbReference type="Gene3D" id="1.10.443.10">
    <property type="entry name" value="Intergrase catalytic core"/>
    <property type="match status" value="1"/>
</dbReference>
<dbReference type="GO" id="GO:0006310">
    <property type="term" value="P:DNA recombination"/>
    <property type="evidence" value="ECO:0007669"/>
    <property type="project" value="InterPro"/>
</dbReference>
<dbReference type="InterPro" id="IPR013762">
    <property type="entry name" value="Integrase-like_cat_sf"/>
</dbReference>
<proteinExistence type="predicted"/>
<dbReference type="EMBL" id="AP012035">
    <property type="protein sequence ID" value="BAJ82495.1"/>
    <property type="molecule type" value="Genomic_DNA"/>
</dbReference>
<dbReference type="Proteomes" id="UP000007100">
    <property type="component" value="Chromosome"/>
</dbReference>
<evidence type="ECO:0000313" key="2">
    <source>
        <dbReference type="Proteomes" id="UP000007100"/>
    </source>
</evidence>
<organism evidence="1 2">
    <name type="scientific">Acidiphilium multivorum (strain DSM 11245 / JCM 8867 / NBRC 100883 / AIU 301)</name>
    <dbReference type="NCBI Taxonomy" id="926570"/>
    <lineage>
        <taxon>Bacteria</taxon>
        <taxon>Pseudomonadati</taxon>
        <taxon>Pseudomonadota</taxon>
        <taxon>Alphaproteobacteria</taxon>
        <taxon>Acetobacterales</taxon>
        <taxon>Acidocellaceae</taxon>
        <taxon>Acidiphilium</taxon>
    </lineage>
</organism>
<dbReference type="GO" id="GO:0003677">
    <property type="term" value="F:DNA binding"/>
    <property type="evidence" value="ECO:0007669"/>
    <property type="project" value="InterPro"/>
</dbReference>
<dbReference type="InterPro" id="IPR011010">
    <property type="entry name" value="DNA_brk_join_enz"/>
</dbReference>
<name>F0J5V1_ACIMA</name>
<dbReference type="AlphaFoldDB" id="F0J5V1"/>
<accession>F0J5V1</accession>
<reference evidence="1 2" key="1">
    <citation type="submission" date="2010-12" db="EMBL/GenBank/DDBJ databases">
        <title>Whole genome sequence of Acidiphilium multivorum AIU301.</title>
        <authorList>
            <person name="Narita-Yamada S."/>
            <person name="Nakamura S."/>
            <person name="Ito N."/>
            <person name="Takarada H."/>
            <person name="Katano Y."/>
            <person name="Nakazawa H."/>
            <person name="Hosoyama A."/>
            <person name="Yamada R."/>
            <person name="Fujita N."/>
        </authorList>
    </citation>
    <scope>NUCLEOTIDE SEQUENCE [LARGE SCALE GENOMIC DNA]</scope>
    <source>
        <strain evidence="2">DSM 11245 / JCM 8867 / AIU301</strain>
    </source>
</reference>
<protein>
    <submittedName>
        <fullName evidence="1">Uncharacterized protein</fullName>
    </submittedName>
</protein>
<dbReference type="GO" id="GO:0015074">
    <property type="term" value="P:DNA integration"/>
    <property type="evidence" value="ECO:0007669"/>
    <property type="project" value="InterPro"/>
</dbReference>
<gene>
    <name evidence="1" type="ordered locus">ACMV_31480</name>
</gene>
<sequence>MVLDVPRKLRRQLGKSRFAASLKTHDLAVNFHSLRHWFITKARRNADQAVVARIVGHAQQTITDHVYNHGPGDDVERRCVEAVRLPE</sequence>
<dbReference type="SUPFAM" id="SSF56349">
    <property type="entry name" value="DNA breaking-rejoining enzymes"/>
    <property type="match status" value="1"/>
</dbReference>